<dbReference type="Pfam" id="PF10096">
    <property type="entry name" value="DUF2334"/>
    <property type="match status" value="1"/>
</dbReference>
<dbReference type="InterPro" id="IPR018763">
    <property type="entry name" value="DUF2334"/>
</dbReference>
<dbReference type="CDD" id="cd11374">
    <property type="entry name" value="CE4_u10"/>
    <property type="match status" value="1"/>
</dbReference>
<dbReference type="SUPFAM" id="SSF88713">
    <property type="entry name" value="Glycoside hydrolase/deacetylase"/>
    <property type="match status" value="1"/>
</dbReference>
<dbReference type="EMBL" id="NRRV01000109">
    <property type="protein sequence ID" value="MBK1633712.1"/>
    <property type="molecule type" value="Genomic_DNA"/>
</dbReference>
<protein>
    <recommendedName>
        <fullName evidence="3">DUF2334 domain-containing protein</fullName>
    </recommendedName>
</protein>
<comment type="caution">
    <text evidence="1">The sequence shown here is derived from an EMBL/GenBank/DDBJ whole genome shotgun (WGS) entry which is preliminary data.</text>
</comment>
<keyword evidence="2" id="KW-1185">Reference proteome</keyword>
<name>A0ABS1CP56_9GAMM</name>
<sequence>MSLSEPQAGTPPPVRDPLALVSVHDLMPATMPAVRRTLALLERYAVQPVTLLVVPGTGWDARGIDELRALQRAGYVLAGHGWQHRAERIRGVRHRLHSLFLSRNVAEHLALDANGILALMRRCREWFERQDLTPPTLYVPPAWALGPVSAQALRQADLFRQVEVFSAVLDTASGRHAASPVLGYEADAALRVSVLRLWNALGRRRAAAAGALRIGIHPYDIEHPLRRDLIADLHHYRGFADYGALLSAPLPTAASGTASHTAQHTS</sequence>
<evidence type="ECO:0008006" key="3">
    <source>
        <dbReference type="Google" id="ProtNLM"/>
    </source>
</evidence>
<proteinExistence type="predicted"/>
<evidence type="ECO:0000313" key="2">
    <source>
        <dbReference type="Proteomes" id="UP000748752"/>
    </source>
</evidence>
<accession>A0ABS1CP56</accession>
<dbReference type="Proteomes" id="UP000748752">
    <property type="component" value="Unassembled WGS sequence"/>
</dbReference>
<dbReference type="InterPro" id="IPR011330">
    <property type="entry name" value="Glyco_hydro/deAcase_b/a-brl"/>
</dbReference>
<gene>
    <name evidence="1" type="ORF">CKO31_23810</name>
</gene>
<dbReference type="RefSeq" id="WP_200242857.1">
    <property type="nucleotide sequence ID" value="NZ_NRRV01000109.1"/>
</dbReference>
<evidence type="ECO:0000313" key="1">
    <source>
        <dbReference type="EMBL" id="MBK1633712.1"/>
    </source>
</evidence>
<organism evidence="1 2">
    <name type="scientific">Thiohalocapsa halophila</name>
    <dbReference type="NCBI Taxonomy" id="69359"/>
    <lineage>
        <taxon>Bacteria</taxon>
        <taxon>Pseudomonadati</taxon>
        <taxon>Pseudomonadota</taxon>
        <taxon>Gammaproteobacteria</taxon>
        <taxon>Chromatiales</taxon>
        <taxon>Chromatiaceae</taxon>
        <taxon>Thiohalocapsa</taxon>
    </lineage>
</organism>
<reference evidence="1 2" key="1">
    <citation type="journal article" date="2020" name="Microorganisms">
        <title>Osmotic Adaptation and Compatible Solute Biosynthesis of Phototrophic Bacteria as Revealed from Genome Analyses.</title>
        <authorList>
            <person name="Imhoff J.F."/>
            <person name="Rahn T."/>
            <person name="Kunzel S."/>
            <person name="Keller A."/>
            <person name="Neulinger S.C."/>
        </authorList>
    </citation>
    <scope>NUCLEOTIDE SEQUENCE [LARGE SCALE GENOMIC DNA]</scope>
    <source>
        <strain evidence="1 2">DSM 6210</strain>
    </source>
</reference>
<dbReference type="Gene3D" id="3.20.20.370">
    <property type="entry name" value="Glycoside hydrolase/deacetylase"/>
    <property type="match status" value="1"/>
</dbReference>